<evidence type="ECO:0000256" key="6">
    <source>
        <dbReference type="ARBA" id="ARBA00023242"/>
    </source>
</evidence>
<dbReference type="GO" id="GO:0005694">
    <property type="term" value="C:chromosome"/>
    <property type="evidence" value="ECO:0007669"/>
    <property type="project" value="InterPro"/>
</dbReference>
<dbReference type="InterPro" id="IPR036277">
    <property type="entry name" value="SMC_hinge_sf"/>
</dbReference>
<reference evidence="14" key="2">
    <citation type="submission" date="2020-04" db="EMBL/GenBank/DDBJ databases">
        <authorList>
            <consortium name="NCBI Genome Project"/>
        </authorList>
    </citation>
    <scope>NUCLEOTIDE SEQUENCE</scope>
    <source>
        <strain evidence="14">CBS 781.70</strain>
    </source>
</reference>
<dbReference type="InterPro" id="IPR041741">
    <property type="entry name" value="SMC3_ABC_euk"/>
</dbReference>
<feature type="compositionally biased region" description="Basic and acidic residues" evidence="10">
    <location>
        <begin position="729"/>
        <end position="740"/>
    </location>
</feature>
<evidence type="ECO:0000256" key="3">
    <source>
        <dbReference type="ARBA" id="ARBA00022618"/>
    </source>
</evidence>
<evidence type="ECO:0000313" key="14">
    <source>
        <dbReference type="RefSeq" id="XP_033537723.1"/>
    </source>
</evidence>
<dbReference type="PIRSF" id="PIRSF005719">
    <property type="entry name" value="SMC"/>
    <property type="match status" value="1"/>
</dbReference>
<dbReference type="Gene3D" id="1.10.287.1490">
    <property type="match status" value="1"/>
</dbReference>
<dbReference type="Pfam" id="PF06470">
    <property type="entry name" value="SMC_hinge"/>
    <property type="match status" value="1"/>
</dbReference>
<evidence type="ECO:0000256" key="5">
    <source>
        <dbReference type="ARBA" id="ARBA00023054"/>
    </source>
</evidence>
<dbReference type="SUPFAM" id="SSF52540">
    <property type="entry name" value="P-loop containing nucleoside triphosphate hydrolases"/>
    <property type="match status" value="1"/>
</dbReference>
<feature type="region of interest" description="Disordered" evidence="10">
    <location>
        <begin position="715"/>
        <end position="740"/>
    </location>
</feature>
<feature type="compositionally biased region" description="Basic and acidic residues" evidence="10">
    <location>
        <begin position="441"/>
        <end position="478"/>
    </location>
</feature>
<dbReference type="InterPro" id="IPR010935">
    <property type="entry name" value="SMC_hinge"/>
</dbReference>
<feature type="region of interest" description="Disordered" evidence="10">
    <location>
        <begin position="875"/>
        <end position="905"/>
    </location>
</feature>
<dbReference type="Pfam" id="PF02463">
    <property type="entry name" value="SMC_N"/>
    <property type="match status" value="1"/>
</dbReference>
<dbReference type="EMBL" id="ML975150">
    <property type="protein sequence ID" value="KAF1816092.1"/>
    <property type="molecule type" value="Genomic_DNA"/>
</dbReference>
<dbReference type="Proteomes" id="UP000504638">
    <property type="component" value="Unplaced"/>
</dbReference>
<keyword evidence="6 8" id="KW-0539">Nucleus</keyword>
<feature type="compositionally biased region" description="Basic and acidic residues" evidence="10">
    <location>
        <begin position="833"/>
        <end position="842"/>
    </location>
</feature>
<evidence type="ECO:0000313" key="13">
    <source>
        <dbReference type="Proteomes" id="UP000504638"/>
    </source>
</evidence>
<dbReference type="InterPro" id="IPR027417">
    <property type="entry name" value="P-loop_NTPase"/>
</dbReference>
<dbReference type="RefSeq" id="XP_033537723.1">
    <property type="nucleotide sequence ID" value="XM_033678573.1"/>
</dbReference>
<evidence type="ECO:0000313" key="12">
    <source>
        <dbReference type="EMBL" id="KAF1816092.1"/>
    </source>
</evidence>
<dbReference type="GO" id="GO:0016887">
    <property type="term" value="F:ATP hydrolysis activity"/>
    <property type="evidence" value="ECO:0007669"/>
    <property type="project" value="InterPro"/>
</dbReference>
<evidence type="ECO:0000256" key="9">
    <source>
        <dbReference type="SAM" id="Coils"/>
    </source>
</evidence>
<feature type="region of interest" description="Disordered" evidence="10">
    <location>
        <begin position="643"/>
        <end position="663"/>
    </location>
</feature>
<feature type="domain" description="SMC hinge" evidence="11">
    <location>
        <begin position="522"/>
        <end position="634"/>
    </location>
</feature>
<dbReference type="GeneID" id="54419143"/>
<dbReference type="Gene3D" id="1.20.1060.20">
    <property type="match status" value="1"/>
</dbReference>
<dbReference type="GO" id="GO:0051276">
    <property type="term" value="P:chromosome organization"/>
    <property type="evidence" value="ECO:0007669"/>
    <property type="project" value="InterPro"/>
</dbReference>
<dbReference type="CDD" id="cd03272">
    <property type="entry name" value="ABC_SMC3_euk"/>
    <property type="match status" value="1"/>
</dbReference>
<dbReference type="OrthoDB" id="431497at2759"/>
<keyword evidence="7" id="KW-0131">Cell cycle</keyword>
<dbReference type="Gene3D" id="3.40.50.300">
    <property type="entry name" value="P-loop containing nucleotide triphosphate hydrolases"/>
    <property type="match status" value="2"/>
</dbReference>
<keyword evidence="13" id="KW-1185">Reference proteome</keyword>
<proteinExistence type="inferred from homology"/>
<sequence>MHIKQIIIQGFKSYKDQTVIEPFSPKTNVIVGRNGSGKSNFFAAIRFVLSDAYTQMGREERQALLHEGSGSAVMSAYVEIIFDNSDERFPTGKEELVLRRTIGLKKDEYSLDRKNATKSDVMNLLESAGFSRSNPYYIVPQGRVTTLTNMKDTERLSLLKEVAGTQVYETRRRESLKLMEDTASKREKIDALLTYIRERIAELEEEKAELKEYQERDRERRCLEYSIYYSEQQEVVQSLQAIEDQRSRGVDETDENRERLVEGQIELDQLDSEIAQFNQQLDLLKAEKDQFEDERKDYVKDKAKIELDVKSLTDGQSAAAQRKARHDRELREVRAQIKQREDELQKILPEYNKKRNQEQELKEQLDEAQNSRQLLYSKQARASQFKSKKARDDFLQTQINDCNTASATSKAVLAETSEEIAALSNEIASLQKGISDLQRTIDNRDNDVDERAKGQQKAKESRDELSDQRKELQREEMKLNSTNKRARDELHRAERSLSHMMDQNTSRGIAAVRRIKREHNLDGVYGTLAELFTPYERYKVAAEVTAGSSLFHYVVDTDETASRVLEILNREKLGRVTFMPLNRLRNKSTNFPKASDAIPLASKLTYEDEYDAAFQHVFGKTIVCPNLQICAQYARSHSVNAITPDGDRADKKGALTGGYQDPQHSRLDAVRKVAQLREEQDDLQDKLDDARRQIERKDQEITKAYGVIERMRQQREHLSSSYPSLQQELRSKSQDLHRKKGELEAKHKAKANTEAQAKRLGDQLQGFEDELGGDFKSGISAQETQQLQQLGSRIQTLNPKYTDLNSQVLQLESRKSAIEAELRENLRLRVEQLQTRDVDSSSDRPGGGRNEAERLQARQHDLKRAQKKLAALERQLEDNEAEMEQTKTQLEEGQRERAEKQQGHEELARMVERHRKRMDKSSAKKALLVQKKEECDRNIRDLGVLPEEAFDKYERMDSDRAIKQLHKVNNALKKYTHVNKKAFEQYANHTKEKHNLENRRKDLDRSQAAIEGLIDHLDHEKDAAIERTFKQVSREFAIVFERLVPAGKGRLIIQRRSDRQTAAAREEEESEEESVENYVGVGISVSFNSKHDEQQRIQQLSGGQKSLCALALVFAIQKCDPAPFYLFDEIDANLDAQYRTAVAKMLEELSASPDPEQGGGQFICTTFRPEMVHVAEKCYGVSYSNKTSSIDVVDRSAALEFVEGQKQ</sequence>
<evidence type="ECO:0000256" key="7">
    <source>
        <dbReference type="ARBA" id="ARBA00023306"/>
    </source>
</evidence>
<feature type="compositionally biased region" description="Basic and acidic residues" evidence="10">
    <location>
        <begin position="889"/>
        <end position="905"/>
    </location>
</feature>
<name>A0A6G1GDJ7_9PEZI</name>
<dbReference type="GO" id="GO:0005524">
    <property type="term" value="F:ATP binding"/>
    <property type="evidence" value="ECO:0007669"/>
    <property type="project" value="InterPro"/>
</dbReference>
<feature type="region of interest" description="Disordered" evidence="10">
    <location>
        <begin position="441"/>
        <end position="488"/>
    </location>
</feature>
<evidence type="ECO:0000256" key="1">
    <source>
        <dbReference type="ARBA" id="ARBA00004123"/>
    </source>
</evidence>
<feature type="region of interest" description="Disordered" evidence="10">
    <location>
        <begin position="833"/>
        <end position="855"/>
    </location>
</feature>
<keyword evidence="5 9" id="KW-0175">Coiled coil</keyword>
<feature type="coiled-coil region" evidence="9">
    <location>
        <begin position="260"/>
        <end position="378"/>
    </location>
</feature>
<protein>
    <recommendedName>
        <fullName evidence="8">Structural maintenance of chromosomes protein</fullName>
    </recommendedName>
</protein>
<dbReference type="GO" id="GO:0051301">
    <property type="term" value="P:cell division"/>
    <property type="evidence" value="ECO:0007669"/>
    <property type="project" value="UniProtKB-KW"/>
</dbReference>
<evidence type="ECO:0000256" key="2">
    <source>
        <dbReference type="ARBA" id="ARBA00005917"/>
    </source>
</evidence>
<dbReference type="FunFam" id="3.40.50.300:FF:000424">
    <property type="entry name" value="Structural maintenance of chromosomes 3"/>
    <property type="match status" value="1"/>
</dbReference>
<dbReference type="PANTHER" id="PTHR43977">
    <property type="entry name" value="STRUCTURAL MAINTENANCE OF CHROMOSOMES PROTEIN 3"/>
    <property type="match status" value="1"/>
</dbReference>
<reference evidence="14" key="3">
    <citation type="submission" date="2025-04" db="UniProtKB">
        <authorList>
            <consortium name="RefSeq"/>
        </authorList>
    </citation>
    <scope>IDENTIFICATION</scope>
    <source>
        <strain evidence="14">CBS 781.70</strain>
    </source>
</reference>
<dbReference type="GO" id="GO:0007059">
    <property type="term" value="P:chromosome segregation"/>
    <property type="evidence" value="ECO:0007669"/>
    <property type="project" value="UniProtKB-ARBA"/>
</dbReference>
<comment type="subcellular location">
    <subcellularLocation>
        <location evidence="1 8">Nucleus</location>
    </subcellularLocation>
</comment>
<dbReference type="Gene3D" id="3.30.70.1620">
    <property type="match status" value="1"/>
</dbReference>
<dbReference type="SUPFAM" id="SSF75553">
    <property type="entry name" value="Smc hinge domain"/>
    <property type="match status" value="1"/>
</dbReference>
<feature type="compositionally biased region" description="Polar residues" evidence="10">
    <location>
        <begin position="719"/>
        <end position="728"/>
    </location>
</feature>
<evidence type="ECO:0000256" key="10">
    <source>
        <dbReference type="SAM" id="MobiDB-lite"/>
    </source>
</evidence>
<evidence type="ECO:0000256" key="8">
    <source>
        <dbReference type="PIRNR" id="PIRNR005719"/>
    </source>
</evidence>
<reference evidence="12 14" key="1">
    <citation type="submission" date="2020-01" db="EMBL/GenBank/DDBJ databases">
        <authorList>
            <consortium name="DOE Joint Genome Institute"/>
            <person name="Haridas S."/>
            <person name="Albert R."/>
            <person name="Binder M."/>
            <person name="Bloem J."/>
            <person name="Labutti K."/>
            <person name="Salamov A."/>
            <person name="Andreopoulos B."/>
            <person name="Baker S.E."/>
            <person name="Barry K."/>
            <person name="Bills G."/>
            <person name="Bluhm B.H."/>
            <person name="Cannon C."/>
            <person name="Castanera R."/>
            <person name="Culley D.E."/>
            <person name="Daum C."/>
            <person name="Ezra D."/>
            <person name="Gonzalez J.B."/>
            <person name="Henrissat B."/>
            <person name="Kuo A."/>
            <person name="Liang C."/>
            <person name="Lipzen A."/>
            <person name="Lutzoni F."/>
            <person name="Magnuson J."/>
            <person name="Mondo S."/>
            <person name="Nolan M."/>
            <person name="Ohm R."/>
            <person name="Pangilinan J."/>
            <person name="Park H.-J."/>
            <person name="Ramirez L."/>
            <person name="Alfaro M."/>
            <person name="Sun H."/>
            <person name="Tritt A."/>
            <person name="Yoshinaga Y."/>
            <person name="Zwiers L.-H."/>
            <person name="Turgeon B.G."/>
            <person name="Goodwin S.B."/>
            <person name="Spatafora J.W."/>
            <person name="Crous P.W."/>
            <person name="Grigoriev I.V."/>
        </authorList>
    </citation>
    <scope>NUCLEOTIDE SEQUENCE</scope>
    <source>
        <strain evidence="12 14">CBS 781.70</strain>
    </source>
</reference>
<evidence type="ECO:0000259" key="11">
    <source>
        <dbReference type="SMART" id="SM00968"/>
    </source>
</evidence>
<feature type="coiled-coil region" evidence="9">
    <location>
        <begin position="186"/>
        <end position="220"/>
    </location>
</feature>
<dbReference type="FunFam" id="3.40.50.300:FF:000370">
    <property type="entry name" value="Structural maintenance of chromosomes 3"/>
    <property type="match status" value="1"/>
</dbReference>
<accession>A0A6G1GDJ7</accession>
<keyword evidence="3" id="KW-0132">Cell division</keyword>
<feature type="coiled-coil region" evidence="9">
    <location>
        <begin position="979"/>
        <end position="1006"/>
    </location>
</feature>
<dbReference type="InterPro" id="IPR003395">
    <property type="entry name" value="RecF/RecN/SMC_N"/>
</dbReference>
<dbReference type="InterPro" id="IPR024704">
    <property type="entry name" value="SMC"/>
</dbReference>
<dbReference type="SMART" id="SM00968">
    <property type="entry name" value="SMC_hinge"/>
    <property type="match status" value="1"/>
</dbReference>
<evidence type="ECO:0000256" key="4">
    <source>
        <dbReference type="ARBA" id="ARBA00022776"/>
    </source>
</evidence>
<gene>
    <name evidence="12 14" type="ORF">P152DRAFT_454340</name>
</gene>
<organism evidence="12">
    <name type="scientific">Eremomyces bilateralis CBS 781.70</name>
    <dbReference type="NCBI Taxonomy" id="1392243"/>
    <lineage>
        <taxon>Eukaryota</taxon>
        <taxon>Fungi</taxon>
        <taxon>Dikarya</taxon>
        <taxon>Ascomycota</taxon>
        <taxon>Pezizomycotina</taxon>
        <taxon>Dothideomycetes</taxon>
        <taxon>Dothideomycetes incertae sedis</taxon>
        <taxon>Eremomycetales</taxon>
        <taxon>Eremomycetaceae</taxon>
        <taxon>Eremomyces</taxon>
    </lineage>
</organism>
<keyword evidence="4" id="KW-0498">Mitosis</keyword>
<comment type="similarity">
    <text evidence="2">Belongs to the SMC family. SMC3 subfamily.</text>
</comment>
<dbReference type="GO" id="GO:0005634">
    <property type="term" value="C:nucleus"/>
    <property type="evidence" value="ECO:0007669"/>
    <property type="project" value="UniProtKB-SubCell"/>
</dbReference>
<dbReference type="AlphaFoldDB" id="A0A6G1GDJ7"/>